<feature type="transmembrane region" description="Helical" evidence="6">
    <location>
        <begin position="320"/>
        <end position="353"/>
    </location>
</feature>
<sequence>MFFKLAVSSLVARRLTVFLAVLSVFVSTFVVLGVEHIRQEARNSFNKTVAGVDLVVGARTGQINLLLYSVFRIGSATNNITWESYQDISASPGISWSVPIALGDSHRGYRVMGTTSDYFQHFRYGNNQSLVLNGTAFSDFRSTTDAQPVADFAAVLGSDVAVRLGYQHGHEFVIAHGIGATSFSQHDHHPFTVSGILAPTGTPVDQTIHVSLESLEAAHHSGPMPESVTAFMLGLESRLQTFSLQRDINNYPQEPLLAILPGVALSELWQLMNVAERTLSLIGGLIMASALLGIATMLLSTLQQRQREMLVLRALGARPAFIFLLIQAEALMMTVTGMLAAIATLTMGLALTADMISRQFGIFVSAQVLQAATLPYLTGMLLMTVILATIPAARAYRQSSIIKIND</sequence>
<feature type="transmembrane region" description="Helical" evidence="6">
    <location>
        <begin position="373"/>
        <end position="393"/>
    </location>
</feature>
<evidence type="ECO:0000256" key="5">
    <source>
        <dbReference type="ARBA" id="ARBA00023136"/>
    </source>
</evidence>
<dbReference type="InterPro" id="IPR051125">
    <property type="entry name" value="ABC-4/HrtB_transporter"/>
</dbReference>
<evidence type="ECO:0000256" key="3">
    <source>
        <dbReference type="ARBA" id="ARBA00022692"/>
    </source>
</evidence>
<dbReference type="STRING" id="1249552.PS2015_719"/>
<dbReference type="EMBL" id="CP013189">
    <property type="protein sequence ID" value="ALO45397.1"/>
    <property type="molecule type" value="Genomic_DNA"/>
</dbReference>
<evidence type="ECO:0000256" key="2">
    <source>
        <dbReference type="ARBA" id="ARBA00022475"/>
    </source>
</evidence>
<organism evidence="8 9">
    <name type="scientific">Pseudohongiella spirulinae</name>
    <dbReference type="NCBI Taxonomy" id="1249552"/>
    <lineage>
        <taxon>Bacteria</taxon>
        <taxon>Pseudomonadati</taxon>
        <taxon>Pseudomonadota</taxon>
        <taxon>Gammaproteobacteria</taxon>
        <taxon>Pseudomonadales</taxon>
        <taxon>Pseudohongiellaceae</taxon>
        <taxon>Pseudohongiella</taxon>
    </lineage>
</organism>
<evidence type="ECO:0000313" key="9">
    <source>
        <dbReference type="Proteomes" id="UP000065641"/>
    </source>
</evidence>
<dbReference type="GO" id="GO:0005886">
    <property type="term" value="C:plasma membrane"/>
    <property type="evidence" value="ECO:0007669"/>
    <property type="project" value="UniProtKB-SubCell"/>
</dbReference>
<dbReference type="Pfam" id="PF02687">
    <property type="entry name" value="FtsX"/>
    <property type="match status" value="1"/>
</dbReference>
<evidence type="ECO:0000259" key="7">
    <source>
        <dbReference type="Pfam" id="PF02687"/>
    </source>
</evidence>
<reference evidence="8 9" key="1">
    <citation type="submission" date="2015-11" db="EMBL/GenBank/DDBJ databases">
        <authorList>
            <person name="Zhang Y."/>
            <person name="Guo Z."/>
        </authorList>
    </citation>
    <scope>NUCLEOTIDE SEQUENCE [LARGE SCALE GENOMIC DNA]</scope>
    <source>
        <strain evidence="8 9">KCTC 32221</strain>
    </source>
</reference>
<dbReference type="InterPro" id="IPR003838">
    <property type="entry name" value="ABC3_permease_C"/>
</dbReference>
<keyword evidence="9" id="KW-1185">Reference proteome</keyword>
<feature type="transmembrane region" description="Helical" evidence="6">
    <location>
        <begin position="279"/>
        <end position="299"/>
    </location>
</feature>
<dbReference type="KEGG" id="pspi:PS2015_719"/>
<evidence type="ECO:0000256" key="6">
    <source>
        <dbReference type="SAM" id="Phobius"/>
    </source>
</evidence>
<feature type="domain" description="ABC3 transporter permease C-terminal" evidence="7">
    <location>
        <begin position="281"/>
        <end position="398"/>
    </location>
</feature>
<keyword evidence="5 6" id="KW-0472">Membrane</keyword>
<dbReference type="AlphaFoldDB" id="A0A0S2KB60"/>
<keyword evidence="3 6" id="KW-0812">Transmembrane</keyword>
<keyword evidence="4 6" id="KW-1133">Transmembrane helix</keyword>
<name>A0A0S2KB60_9GAMM</name>
<evidence type="ECO:0000256" key="4">
    <source>
        <dbReference type="ARBA" id="ARBA00022989"/>
    </source>
</evidence>
<dbReference type="PATRIC" id="fig|1249552.3.peg.724"/>
<dbReference type="Proteomes" id="UP000065641">
    <property type="component" value="Chromosome"/>
</dbReference>
<dbReference type="PANTHER" id="PTHR43738:SF2">
    <property type="entry name" value="ABC TRANSPORTER PERMEASE"/>
    <property type="match status" value="1"/>
</dbReference>
<evidence type="ECO:0000256" key="1">
    <source>
        <dbReference type="ARBA" id="ARBA00004651"/>
    </source>
</evidence>
<proteinExistence type="predicted"/>
<keyword evidence="2" id="KW-1003">Cell membrane</keyword>
<accession>A0A0S2KB60</accession>
<gene>
    <name evidence="8" type="ORF">PS2015_719</name>
</gene>
<comment type="subcellular location">
    <subcellularLocation>
        <location evidence="1">Cell membrane</location>
        <topology evidence="1">Multi-pass membrane protein</topology>
    </subcellularLocation>
</comment>
<dbReference type="OrthoDB" id="9784014at2"/>
<dbReference type="PANTHER" id="PTHR43738">
    <property type="entry name" value="ABC TRANSPORTER, MEMBRANE PROTEIN"/>
    <property type="match status" value="1"/>
</dbReference>
<dbReference type="RefSeq" id="WP_082627942.1">
    <property type="nucleotide sequence ID" value="NZ_CP013189.1"/>
</dbReference>
<protein>
    <submittedName>
        <fullName evidence="8">ABC-type antimicrobial peptide transport system</fullName>
    </submittedName>
</protein>
<evidence type="ECO:0000313" key="8">
    <source>
        <dbReference type="EMBL" id="ALO45397.1"/>
    </source>
</evidence>